<dbReference type="RefSeq" id="XP_034243982.1">
    <property type="nucleotide sequence ID" value="XM_034388091.1"/>
</dbReference>
<dbReference type="PANTHER" id="PTHR43115:SF4">
    <property type="entry name" value="DEHYDROGENASE_REDUCTASE SDR FAMILY MEMBER 11"/>
    <property type="match status" value="1"/>
</dbReference>
<evidence type="ECO:0000256" key="2">
    <source>
        <dbReference type="ARBA" id="ARBA00023002"/>
    </source>
</evidence>
<gene>
    <name evidence="5" type="primary">LOC117646836</name>
</gene>
<organism evidence="5">
    <name type="scientific">Thrips palmi</name>
    <name type="common">Melon thrips</name>
    <dbReference type="NCBI Taxonomy" id="161013"/>
    <lineage>
        <taxon>Eukaryota</taxon>
        <taxon>Metazoa</taxon>
        <taxon>Ecdysozoa</taxon>
        <taxon>Arthropoda</taxon>
        <taxon>Hexapoda</taxon>
        <taxon>Insecta</taxon>
        <taxon>Pterygota</taxon>
        <taxon>Neoptera</taxon>
        <taxon>Paraneoptera</taxon>
        <taxon>Thysanoptera</taxon>
        <taxon>Terebrantia</taxon>
        <taxon>Thripoidea</taxon>
        <taxon>Thripidae</taxon>
        <taxon>Thrips</taxon>
    </lineage>
</organism>
<dbReference type="KEGG" id="tpal:117646836"/>
<evidence type="ECO:0000313" key="5">
    <source>
        <dbReference type="RefSeq" id="XP_034243982.1"/>
    </source>
</evidence>
<protein>
    <submittedName>
        <fullName evidence="5">Farnesol dehydrogenase-like</fullName>
    </submittedName>
</protein>
<evidence type="ECO:0000313" key="4">
    <source>
        <dbReference type="Proteomes" id="UP000515158"/>
    </source>
</evidence>
<dbReference type="Gene3D" id="3.40.50.720">
    <property type="entry name" value="NAD(P)-binding Rossmann-like Domain"/>
    <property type="match status" value="1"/>
</dbReference>
<dbReference type="PRINTS" id="PR00080">
    <property type="entry name" value="SDRFAMILY"/>
</dbReference>
<evidence type="ECO:0000256" key="3">
    <source>
        <dbReference type="RuleBase" id="RU000363"/>
    </source>
</evidence>
<name>A0A6P8ZA47_THRPL</name>
<dbReference type="PANTHER" id="PTHR43115">
    <property type="entry name" value="DEHYDROGENASE/REDUCTASE SDR FAMILY MEMBER 11"/>
    <property type="match status" value="1"/>
</dbReference>
<dbReference type="FunFam" id="3.40.50.720:FF:000047">
    <property type="entry name" value="NADP-dependent L-serine/L-allo-threonine dehydrogenase"/>
    <property type="match status" value="1"/>
</dbReference>
<dbReference type="PRINTS" id="PR00081">
    <property type="entry name" value="GDHRDH"/>
</dbReference>
<dbReference type="Pfam" id="PF00106">
    <property type="entry name" value="adh_short"/>
    <property type="match status" value="1"/>
</dbReference>
<proteinExistence type="inferred from homology"/>
<dbReference type="OrthoDB" id="1933717at2759"/>
<evidence type="ECO:0000256" key="1">
    <source>
        <dbReference type="ARBA" id="ARBA00006484"/>
    </source>
</evidence>
<dbReference type="Proteomes" id="UP000515158">
    <property type="component" value="Unplaced"/>
</dbReference>
<accession>A0A6P8ZA47</accession>
<dbReference type="SUPFAM" id="SSF51735">
    <property type="entry name" value="NAD(P)-binding Rossmann-fold domains"/>
    <property type="match status" value="1"/>
</dbReference>
<dbReference type="AlphaFoldDB" id="A0A6P8ZA47"/>
<reference evidence="5" key="1">
    <citation type="submission" date="2025-08" db="UniProtKB">
        <authorList>
            <consortium name="RefSeq"/>
        </authorList>
    </citation>
    <scope>IDENTIFICATION</scope>
    <source>
        <tissue evidence="5">Total insect</tissue>
    </source>
</reference>
<sequence>MDHLAGRVAVVTGASSGIGEELALLLARAGLVVVAVARRKQRLKDLAARAAKVKGKLHPFVADMAEAGDVAKLFKWVDTALGGITILVNNAAILPVDPLHDMEPARIQQLVNTNLTAVMLCCHEAMNSMRRHAIKDGHLVNINSILGHTVLNGAFSATAYAATKHAVTGLTRGLRFDALRIAGFNIRVSGVSPGGVLTDMISPHVPDSMKQVMLHPKDVAETVMYIISCPPGVEISELVIRHPAEAV</sequence>
<keyword evidence="4" id="KW-1185">Reference proteome</keyword>
<dbReference type="GeneID" id="117646836"/>
<dbReference type="GO" id="GO:0016616">
    <property type="term" value="F:oxidoreductase activity, acting on the CH-OH group of donors, NAD or NADP as acceptor"/>
    <property type="evidence" value="ECO:0007669"/>
    <property type="project" value="UniProtKB-ARBA"/>
</dbReference>
<dbReference type="InterPro" id="IPR036291">
    <property type="entry name" value="NAD(P)-bd_dom_sf"/>
</dbReference>
<dbReference type="InterPro" id="IPR002347">
    <property type="entry name" value="SDR_fam"/>
</dbReference>
<keyword evidence="2" id="KW-0560">Oxidoreductase</keyword>
<dbReference type="InParanoid" id="A0A6P8ZA47"/>
<comment type="similarity">
    <text evidence="1 3">Belongs to the short-chain dehydrogenases/reductases (SDR) family.</text>
</comment>